<dbReference type="EMBL" id="CM055736">
    <property type="protein sequence ID" value="KAJ8007388.1"/>
    <property type="molecule type" value="Genomic_DNA"/>
</dbReference>
<reference evidence="1" key="1">
    <citation type="submission" date="2021-05" db="EMBL/GenBank/DDBJ databases">
        <authorList>
            <person name="Pan Q."/>
            <person name="Jouanno E."/>
            <person name="Zahm M."/>
            <person name="Klopp C."/>
            <person name="Cabau C."/>
            <person name="Louis A."/>
            <person name="Berthelot C."/>
            <person name="Parey E."/>
            <person name="Roest Crollius H."/>
            <person name="Montfort J."/>
            <person name="Robinson-Rechavi M."/>
            <person name="Bouchez O."/>
            <person name="Lampietro C."/>
            <person name="Lopez Roques C."/>
            <person name="Donnadieu C."/>
            <person name="Postlethwait J."/>
            <person name="Bobe J."/>
            <person name="Dillon D."/>
            <person name="Chandos A."/>
            <person name="von Hippel F."/>
            <person name="Guiguen Y."/>
        </authorList>
    </citation>
    <scope>NUCLEOTIDE SEQUENCE</scope>
    <source>
        <strain evidence="1">YG-Jan2019</strain>
    </source>
</reference>
<keyword evidence="2" id="KW-1185">Reference proteome</keyword>
<proteinExistence type="predicted"/>
<dbReference type="Proteomes" id="UP001157502">
    <property type="component" value="Chromosome 9"/>
</dbReference>
<organism evidence="1 2">
    <name type="scientific">Dallia pectoralis</name>
    <name type="common">Alaska blackfish</name>
    <dbReference type="NCBI Taxonomy" id="75939"/>
    <lineage>
        <taxon>Eukaryota</taxon>
        <taxon>Metazoa</taxon>
        <taxon>Chordata</taxon>
        <taxon>Craniata</taxon>
        <taxon>Vertebrata</taxon>
        <taxon>Euteleostomi</taxon>
        <taxon>Actinopterygii</taxon>
        <taxon>Neopterygii</taxon>
        <taxon>Teleostei</taxon>
        <taxon>Protacanthopterygii</taxon>
        <taxon>Esociformes</taxon>
        <taxon>Umbridae</taxon>
        <taxon>Dallia</taxon>
    </lineage>
</organism>
<comment type="caution">
    <text evidence="1">The sequence shown here is derived from an EMBL/GenBank/DDBJ whole genome shotgun (WGS) entry which is preliminary data.</text>
</comment>
<accession>A0ACC2GVG0</accession>
<evidence type="ECO:0000313" key="1">
    <source>
        <dbReference type="EMBL" id="KAJ8007388.1"/>
    </source>
</evidence>
<gene>
    <name evidence="1" type="ORF">DPEC_G00116990</name>
</gene>
<sequence>MTSHSPESTVTSLLASSGHLKSCPCDRDLSLIGIRYRNRDFESATEALDAYIADFDRSTGTLQLEKSRFSCAQHGTGFRNKDVLRESLTDRELDFLNLPVGSSCRGQQDRLSLTTDDMLMLPCDGSLPVTRTSALLTQSGSYPFLPGRHKPDGGCHIKPCHHCSHHKLLWESRERPGRTQKQESSTRLRSSVPRVKSSHYPYPGLNHQNPPSRYSRGPPLPDSSPRHDYPRWLTSQKSTMDFSGITSIPDTQYPAWLQGDEDIASVGPALKTNPCRSQPQTLPPSPRFHSRRLPSWLNELEASNEQLNEGRTDSDIGHFDEACGSENDWQRVGEEANRRTLRELRLQFAEQLAIEAEEEKGTESDNLFKYEMVSPTEKVTTSPTPGLTSLRQKDTGGSPCGSEDALEADRSWENPAVTFKSPVPVGGAEDPQIYTVPLQDRKEAPSGSCSSGYSSRKHPGPVEALKHMLFSLQSLEQRVTPGSSQQEVAQEECLTPYKTPVLDNTSKAQPKLDSTDTLIKMTEAEVEDYETSPGGQSLQRALHHLVRLKSLVEDSGKRAKSQESKEP</sequence>
<protein>
    <submittedName>
        <fullName evidence="1">Uncharacterized protein</fullName>
    </submittedName>
</protein>
<evidence type="ECO:0000313" key="2">
    <source>
        <dbReference type="Proteomes" id="UP001157502"/>
    </source>
</evidence>
<name>A0ACC2GVG0_DALPE</name>